<name>A0A4Y2RJS4_ARAVE</name>
<accession>A0A4Y2RJS4</accession>
<evidence type="ECO:0000313" key="1">
    <source>
        <dbReference type="EMBL" id="GBN75676.1"/>
    </source>
</evidence>
<reference evidence="1 2" key="1">
    <citation type="journal article" date="2019" name="Sci. Rep.">
        <title>Orb-weaving spider Araneus ventricosus genome elucidates the spidroin gene catalogue.</title>
        <authorList>
            <person name="Kono N."/>
            <person name="Nakamura H."/>
            <person name="Ohtoshi R."/>
            <person name="Moran D.A.P."/>
            <person name="Shinohara A."/>
            <person name="Yoshida Y."/>
            <person name="Fujiwara M."/>
            <person name="Mori M."/>
            <person name="Tomita M."/>
            <person name="Arakawa K."/>
        </authorList>
    </citation>
    <scope>NUCLEOTIDE SEQUENCE [LARGE SCALE GENOMIC DNA]</scope>
</reference>
<gene>
    <name evidence="1" type="ORF">AVEN_26696_1</name>
</gene>
<keyword evidence="2" id="KW-1185">Reference proteome</keyword>
<sequence length="104" mass="11473">MESCFPAMLVLWLGREFYRGKYGMTASSQAWIPVLGDKLGDPFDDSATNLATLVIDDSRKCDPFLDTSIRKEITLESRKEIPCDVTACQGEFIRAGLGSESSVC</sequence>
<dbReference type="EMBL" id="BGPR01017279">
    <property type="protein sequence ID" value="GBN75676.1"/>
    <property type="molecule type" value="Genomic_DNA"/>
</dbReference>
<dbReference type="Proteomes" id="UP000499080">
    <property type="component" value="Unassembled WGS sequence"/>
</dbReference>
<comment type="caution">
    <text evidence="1">The sequence shown here is derived from an EMBL/GenBank/DDBJ whole genome shotgun (WGS) entry which is preliminary data.</text>
</comment>
<evidence type="ECO:0000313" key="2">
    <source>
        <dbReference type="Proteomes" id="UP000499080"/>
    </source>
</evidence>
<organism evidence="1 2">
    <name type="scientific">Araneus ventricosus</name>
    <name type="common">Orbweaver spider</name>
    <name type="synonym">Epeira ventricosa</name>
    <dbReference type="NCBI Taxonomy" id="182803"/>
    <lineage>
        <taxon>Eukaryota</taxon>
        <taxon>Metazoa</taxon>
        <taxon>Ecdysozoa</taxon>
        <taxon>Arthropoda</taxon>
        <taxon>Chelicerata</taxon>
        <taxon>Arachnida</taxon>
        <taxon>Araneae</taxon>
        <taxon>Araneomorphae</taxon>
        <taxon>Entelegynae</taxon>
        <taxon>Araneoidea</taxon>
        <taxon>Araneidae</taxon>
        <taxon>Araneus</taxon>
    </lineage>
</organism>
<protein>
    <submittedName>
        <fullName evidence="1">Uncharacterized protein</fullName>
    </submittedName>
</protein>
<proteinExistence type="predicted"/>
<dbReference type="OrthoDB" id="5326588at2759"/>
<dbReference type="AlphaFoldDB" id="A0A4Y2RJS4"/>